<keyword evidence="2" id="KW-0238">DNA-binding</keyword>
<sequence>MNEESTLAAFASLSNATRLRILRELVAAGPEGLCAGEIANAVGASPSRASFHLSNMSKTELITSSRSAREITYRADYKAIGALISFFMDDCCGGDETIRACCVGKKNCC</sequence>
<gene>
    <name evidence="5" type="ORF">SAMN06265368_2553</name>
</gene>
<dbReference type="InterPro" id="IPR051011">
    <property type="entry name" value="Metal_resp_trans_reg"/>
</dbReference>
<name>A0A285PCI5_9HYPH</name>
<evidence type="ECO:0000313" key="5">
    <source>
        <dbReference type="EMBL" id="SNZ19465.1"/>
    </source>
</evidence>
<dbReference type="RefSeq" id="WP_097153815.1">
    <property type="nucleotide sequence ID" value="NZ_OBEL01000002.1"/>
</dbReference>
<dbReference type="PROSITE" id="PS50987">
    <property type="entry name" value="HTH_ARSR_2"/>
    <property type="match status" value="1"/>
</dbReference>
<dbReference type="InterPro" id="IPR036388">
    <property type="entry name" value="WH-like_DNA-bd_sf"/>
</dbReference>
<dbReference type="Pfam" id="PF12840">
    <property type="entry name" value="HTH_20"/>
    <property type="match status" value="1"/>
</dbReference>
<dbReference type="Proteomes" id="UP000219439">
    <property type="component" value="Unassembled WGS sequence"/>
</dbReference>
<proteinExistence type="predicted"/>
<dbReference type="GO" id="GO:0003677">
    <property type="term" value="F:DNA binding"/>
    <property type="evidence" value="ECO:0007669"/>
    <property type="project" value="UniProtKB-KW"/>
</dbReference>
<dbReference type="SMART" id="SM00418">
    <property type="entry name" value="HTH_ARSR"/>
    <property type="match status" value="1"/>
</dbReference>
<dbReference type="EMBL" id="OBEL01000002">
    <property type="protein sequence ID" value="SNZ19465.1"/>
    <property type="molecule type" value="Genomic_DNA"/>
</dbReference>
<dbReference type="InterPro" id="IPR001845">
    <property type="entry name" value="HTH_ArsR_DNA-bd_dom"/>
</dbReference>
<dbReference type="SUPFAM" id="SSF46785">
    <property type="entry name" value="Winged helix' DNA-binding domain"/>
    <property type="match status" value="1"/>
</dbReference>
<keyword evidence="6" id="KW-1185">Reference proteome</keyword>
<feature type="domain" description="HTH arsR-type" evidence="4">
    <location>
        <begin position="1"/>
        <end position="95"/>
    </location>
</feature>
<protein>
    <submittedName>
        <fullName evidence="5">Transcriptional regulator, ArsR family</fullName>
    </submittedName>
</protein>
<dbReference type="InterPro" id="IPR011991">
    <property type="entry name" value="ArsR-like_HTH"/>
</dbReference>
<evidence type="ECO:0000259" key="4">
    <source>
        <dbReference type="PROSITE" id="PS50987"/>
    </source>
</evidence>
<dbReference type="CDD" id="cd00090">
    <property type="entry name" value="HTH_ARSR"/>
    <property type="match status" value="1"/>
</dbReference>
<dbReference type="PRINTS" id="PR00778">
    <property type="entry name" value="HTHARSR"/>
</dbReference>
<dbReference type="NCBIfam" id="NF033788">
    <property type="entry name" value="HTH_metalloreg"/>
    <property type="match status" value="1"/>
</dbReference>
<dbReference type="PANTHER" id="PTHR43132:SF2">
    <property type="entry name" value="ARSENICAL RESISTANCE OPERON REPRESSOR ARSR-RELATED"/>
    <property type="match status" value="1"/>
</dbReference>
<evidence type="ECO:0000313" key="6">
    <source>
        <dbReference type="Proteomes" id="UP000219439"/>
    </source>
</evidence>
<evidence type="ECO:0000256" key="1">
    <source>
        <dbReference type="ARBA" id="ARBA00023015"/>
    </source>
</evidence>
<keyword evidence="3" id="KW-0804">Transcription</keyword>
<organism evidence="5 6">
    <name type="scientific">Cohaesibacter gelatinilyticus</name>
    <dbReference type="NCBI Taxonomy" id="372072"/>
    <lineage>
        <taxon>Bacteria</taxon>
        <taxon>Pseudomonadati</taxon>
        <taxon>Pseudomonadota</taxon>
        <taxon>Alphaproteobacteria</taxon>
        <taxon>Hyphomicrobiales</taxon>
        <taxon>Cohaesibacteraceae</taxon>
    </lineage>
</organism>
<dbReference type="GO" id="GO:0003700">
    <property type="term" value="F:DNA-binding transcription factor activity"/>
    <property type="evidence" value="ECO:0007669"/>
    <property type="project" value="InterPro"/>
</dbReference>
<dbReference type="InterPro" id="IPR036390">
    <property type="entry name" value="WH_DNA-bd_sf"/>
</dbReference>
<accession>A0A285PCI5</accession>
<dbReference type="Gene3D" id="1.10.10.10">
    <property type="entry name" value="Winged helix-like DNA-binding domain superfamily/Winged helix DNA-binding domain"/>
    <property type="match status" value="1"/>
</dbReference>
<evidence type="ECO:0000256" key="3">
    <source>
        <dbReference type="ARBA" id="ARBA00023163"/>
    </source>
</evidence>
<dbReference type="OrthoDB" id="9804742at2"/>
<reference evidence="5 6" key="1">
    <citation type="submission" date="2017-09" db="EMBL/GenBank/DDBJ databases">
        <authorList>
            <person name="Ehlers B."/>
            <person name="Leendertz F.H."/>
        </authorList>
    </citation>
    <scope>NUCLEOTIDE SEQUENCE [LARGE SCALE GENOMIC DNA]</scope>
    <source>
        <strain evidence="5 6">DSM 18289</strain>
    </source>
</reference>
<dbReference type="AlphaFoldDB" id="A0A285PCI5"/>
<keyword evidence="1" id="KW-0805">Transcription regulation</keyword>
<evidence type="ECO:0000256" key="2">
    <source>
        <dbReference type="ARBA" id="ARBA00023125"/>
    </source>
</evidence>
<dbReference type="PANTHER" id="PTHR43132">
    <property type="entry name" value="ARSENICAL RESISTANCE OPERON REPRESSOR ARSR-RELATED"/>
    <property type="match status" value="1"/>
</dbReference>